<evidence type="ECO:0000259" key="5">
    <source>
        <dbReference type="PROSITE" id="PS50931"/>
    </source>
</evidence>
<keyword evidence="7" id="KW-1185">Reference proteome</keyword>
<gene>
    <name evidence="6" type="primary">oxyR</name>
    <name evidence="6" type="ORF">RTSSTS7063_01021</name>
</gene>
<keyword evidence="4" id="KW-0804">Transcription</keyword>
<accession>A0A564T7C5</accession>
<dbReference type="AlphaFoldDB" id="A0A564T7C5"/>
<dbReference type="Gene3D" id="1.10.10.10">
    <property type="entry name" value="Winged helix-like DNA-binding domain superfamily/Winged helix DNA-binding domain"/>
    <property type="match status" value="1"/>
</dbReference>
<dbReference type="InterPro" id="IPR036390">
    <property type="entry name" value="WH_DNA-bd_sf"/>
</dbReference>
<dbReference type="FunFam" id="1.10.10.10:FF:000001">
    <property type="entry name" value="LysR family transcriptional regulator"/>
    <property type="match status" value="1"/>
</dbReference>
<evidence type="ECO:0000256" key="4">
    <source>
        <dbReference type="ARBA" id="ARBA00023163"/>
    </source>
</evidence>
<comment type="similarity">
    <text evidence="1">Belongs to the LysR transcriptional regulatory family.</text>
</comment>
<sequence length="305" mass="35332">MNWNQLQYVLTIVQEKNITKAAQKLYLSQPSLSMSLKNLEEELGVEIFERKKGVLELTYAGELFCHWAEDSLRSKQILSDQLSDISSNARHKIRLGISPHRSLILLPDVLTDFYKTADNCDLQIVEEPTYLLREMLEDDQLDLIIDVPHPDTINYQSELVAREQILLAAPKAMDKQLQKNLTLDGSLRLTADLKAPFILLTEKQIIGQISQRIFETSNFRPLTSITCSNIDTALTLVARGLGICFAPEVFVWQERFADHISYYPINNYRDTRQICLVYRKNHYLNQHLLLLLDIFRRKIPSLYQH</sequence>
<dbReference type="EMBL" id="CABHNA010000041">
    <property type="protein sequence ID" value="VUX03253.1"/>
    <property type="molecule type" value="Genomic_DNA"/>
</dbReference>
<dbReference type="SUPFAM" id="SSF53850">
    <property type="entry name" value="Periplasmic binding protein-like II"/>
    <property type="match status" value="1"/>
</dbReference>
<name>A0A564T7C5_9FIRM</name>
<dbReference type="PROSITE" id="PS50931">
    <property type="entry name" value="HTH_LYSR"/>
    <property type="match status" value="1"/>
</dbReference>
<dbReference type="RefSeq" id="WP_144366729.1">
    <property type="nucleotide sequence ID" value="NZ_CABHNA010000041.1"/>
</dbReference>
<reference evidence="6 7" key="1">
    <citation type="submission" date="2019-07" db="EMBL/GenBank/DDBJ databases">
        <authorList>
            <person name="Hibberd C M."/>
            <person name="Gehrig L. J."/>
            <person name="Chang H.-W."/>
            <person name="Venkatesh S."/>
        </authorList>
    </citation>
    <scope>NUCLEOTIDE SEQUENCE [LARGE SCALE GENOMIC DNA]</scope>
    <source>
        <strain evidence="6">Ruminococcus_torques_SSTS_Bg7063</strain>
    </source>
</reference>
<proteinExistence type="inferred from homology"/>
<dbReference type="Proteomes" id="UP000363661">
    <property type="component" value="Unassembled WGS sequence"/>
</dbReference>
<protein>
    <submittedName>
        <fullName evidence="6">Hydrogen peroxide-inducible genes activator</fullName>
    </submittedName>
</protein>
<keyword evidence="2" id="KW-0805">Transcription regulation</keyword>
<dbReference type="CDD" id="cd05466">
    <property type="entry name" value="PBP2_LTTR_substrate"/>
    <property type="match status" value="1"/>
</dbReference>
<dbReference type="InterPro" id="IPR005119">
    <property type="entry name" value="LysR_subst-bd"/>
</dbReference>
<dbReference type="SUPFAM" id="SSF46785">
    <property type="entry name" value="Winged helix' DNA-binding domain"/>
    <property type="match status" value="1"/>
</dbReference>
<dbReference type="InterPro" id="IPR036388">
    <property type="entry name" value="WH-like_DNA-bd_sf"/>
</dbReference>
<dbReference type="Pfam" id="PF03466">
    <property type="entry name" value="LysR_substrate"/>
    <property type="match status" value="1"/>
</dbReference>
<evidence type="ECO:0000313" key="6">
    <source>
        <dbReference type="EMBL" id="VUX03253.1"/>
    </source>
</evidence>
<dbReference type="PANTHER" id="PTHR30419">
    <property type="entry name" value="HTH-TYPE TRANSCRIPTIONAL REGULATOR YBHD"/>
    <property type="match status" value="1"/>
</dbReference>
<evidence type="ECO:0000256" key="3">
    <source>
        <dbReference type="ARBA" id="ARBA00023125"/>
    </source>
</evidence>
<evidence type="ECO:0000313" key="7">
    <source>
        <dbReference type="Proteomes" id="UP000363661"/>
    </source>
</evidence>
<dbReference type="GO" id="GO:0003677">
    <property type="term" value="F:DNA binding"/>
    <property type="evidence" value="ECO:0007669"/>
    <property type="project" value="UniProtKB-KW"/>
</dbReference>
<dbReference type="Gene3D" id="3.40.190.10">
    <property type="entry name" value="Periplasmic binding protein-like II"/>
    <property type="match status" value="2"/>
</dbReference>
<evidence type="ECO:0000256" key="2">
    <source>
        <dbReference type="ARBA" id="ARBA00023015"/>
    </source>
</evidence>
<dbReference type="Pfam" id="PF00126">
    <property type="entry name" value="HTH_1"/>
    <property type="match status" value="1"/>
</dbReference>
<keyword evidence="3" id="KW-0238">DNA-binding</keyword>
<dbReference type="InterPro" id="IPR000847">
    <property type="entry name" value="LysR_HTH_N"/>
</dbReference>
<dbReference type="InterPro" id="IPR050950">
    <property type="entry name" value="HTH-type_LysR_regulators"/>
</dbReference>
<feature type="domain" description="HTH lysR-type" evidence="5">
    <location>
        <begin position="1"/>
        <end position="58"/>
    </location>
</feature>
<dbReference type="PRINTS" id="PR00039">
    <property type="entry name" value="HTHLYSR"/>
</dbReference>
<evidence type="ECO:0000256" key="1">
    <source>
        <dbReference type="ARBA" id="ARBA00009437"/>
    </source>
</evidence>
<dbReference type="GO" id="GO:0005829">
    <property type="term" value="C:cytosol"/>
    <property type="evidence" value="ECO:0007669"/>
    <property type="project" value="TreeGrafter"/>
</dbReference>
<dbReference type="GO" id="GO:0003700">
    <property type="term" value="F:DNA-binding transcription factor activity"/>
    <property type="evidence" value="ECO:0007669"/>
    <property type="project" value="InterPro"/>
</dbReference>
<organism evidence="6 7">
    <name type="scientific">[Ruminococcus] torques</name>
    <dbReference type="NCBI Taxonomy" id="33039"/>
    <lineage>
        <taxon>Bacteria</taxon>
        <taxon>Bacillati</taxon>
        <taxon>Bacillota</taxon>
        <taxon>Clostridia</taxon>
        <taxon>Lachnospirales</taxon>
        <taxon>Lachnospiraceae</taxon>
        <taxon>Mediterraneibacter</taxon>
    </lineage>
</organism>